<evidence type="ECO:0000256" key="6">
    <source>
        <dbReference type="ARBA" id="ARBA00022737"/>
    </source>
</evidence>
<feature type="domain" description="ABC transporter" evidence="15">
    <location>
        <begin position="282"/>
        <end position="504"/>
    </location>
</feature>
<dbReference type="InterPro" id="IPR036640">
    <property type="entry name" value="ABC1_TM_sf"/>
</dbReference>
<dbReference type="GO" id="GO:0005524">
    <property type="term" value="F:ATP binding"/>
    <property type="evidence" value="ECO:0007669"/>
    <property type="project" value="UniProtKB-KW"/>
</dbReference>
<feature type="transmembrane region" description="Helical" evidence="14">
    <location>
        <begin position="106"/>
        <end position="127"/>
    </location>
</feature>
<dbReference type="CDD" id="cd03249">
    <property type="entry name" value="ABC_MTABC3_MDL1_MDL2"/>
    <property type="match status" value="1"/>
</dbReference>
<comment type="subcellular location">
    <subcellularLocation>
        <location evidence="1">Membrane</location>
        <topology evidence="1">Multi-pass membrane protein</topology>
    </subcellularLocation>
</comment>
<dbReference type="InterPro" id="IPR039421">
    <property type="entry name" value="Type_1_exporter"/>
</dbReference>
<keyword evidence="5 14" id="KW-0812">Transmembrane</keyword>
<dbReference type="InterPro" id="IPR017871">
    <property type="entry name" value="ABC_transporter-like_CS"/>
</dbReference>
<keyword evidence="7" id="KW-0547">Nucleotide-binding</keyword>
<evidence type="ECO:0000256" key="14">
    <source>
        <dbReference type="SAM" id="Phobius"/>
    </source>
</evidence>
<comment type="similarity">
    <text evidence="2">Belongs to the ABC transporter superfamily. ABCB family. Multidrug resistance exporter (TC 3.A.1.201) subfamily.</text>
</comment>
<evidence type="ECO:0000256" key="7">
    <source>
        <dbReference type="ARBA" id="ARBA00022741"/>
    </source>
</evidence>
<dbReference type="AlphaFoldDB" id="A0A7R9BZ07"/>
<dbReference type="PANTHER" id="PTHR24222">
    <property type="entry name" value="ABC TRANSPORTER B FAMILY"/>
    <property type="match status" value="1"/>
</dbReference>
<dbReference type="GO" id="GO:0017085">
    <property type="term" value="P:response to insecticide"/>
    <property type="evidence" value="ECO:0007669"/>
    <property type="project" value="UniProtKB-ARBA"/>
</dbReference>
<evidence type="ECO:0000256" key="12">
    <source>
        <dbReference type="ARBA" id="ARBA00023180"/>
    </source>
</evidence>
<keyword evidence="9" id="KW-1278">Translocase</keyword>
<evidence type="ECO:0000313" key="18">
    <source>
        <dbReference type="Proteomes" id="UP000678499"/>
    </source>
</evidence>
<evidence type="ECO:0000256" key="2">
    <source>
        <dbReference type="ARBA" id="ARBA00007577"/>
    </source>
</evidence>
<reference evidence="17" key="1">
    <citation type="submission" date="2020-11" db="EMBL/GenBank/DDBJ databases">
        <authorList>
            <person name="Tran Van P."/>
        </authorList>
    </citation>
    <scope>NUCLEOTIDE SEQUENCE</scope>
</reference>
<keyword evidence="11 14" id="KW-0472">Membrane</keyword>
<dbReference type="SUPFAM" id="SSF90123">
    <property type="entry name" value="ABC transporter transmembrane region"/>
    <property type="match status" value="1"/>
</dbReference>
<dbReference type="Proteomes" id="UP000678499">
    <property type="component" value="Unassembled WGS sequence"/>
</dbReference>
<dbReference type="PROSITE" id="PS50893">
    <property type="entry name" value="ABC_TRANSPORTER_2"/>
    <property type="match status" value="1"/>
</dbReference>
<dbReference type="EMBL" id="CAJPEX010004002">
    <property type="protein sequence ID" value="CAG0922737.1"/>
    <property type="molecule type" value="Genomic_DNA"/>
</dbReference>
<evidence type="ECO:0000256" key="13">
    <source>
        <dbReference type="ARBA" id="ARBA00034018"/>
    </source>
</evidence>
<evidence type="ECO:0000256" key="10">
    <source>
        <dbReference type="ARBA" id="ARBA00022989"/>
    </source>
</evidence>
<keyword evidence="10 14" id="KW-1133">Transmembrane helix</keyword>
<dbReference type="FunFam" id="1.20.1560.10:FF:000018">
    <property type="entry name" value="ATP-binding cassette subfamily B member 11"/>
    <property type="match status" value="1"/>
</dbReference>
<dbReference type="EMBL" id="OA886039">
    <property type="protein sequence ID" value="CAD7282585.1"/>
    <property type="molecule type" value="Genomic_DNA"/>
</dbReference>
<dbReference type="InterPro" id="IPR027417">
    <property type="entry name" value="P-loop_NTPase"/>
</dbReference>
<name>A0A7R9BZ07_9CRUS</name>
<dbReference type="Gene3D" id="3.40.50.300">
    <property type="entry name" value="P-loop containing nucleotide triphosphate hydrolases"/>
    <property type="match status" value="1"/>
</dbReference>
<evidence type="ECO:0000259" key="16">
    <source>
        <dbReference type="PROSITE" id="PS50929"/>
    </source>
</evidence>
<dbReference type="GO" id="GO:0016887">
    <property type="term" value="F:ATP hydrolysis activity"/>
    <property type="evidence" value="ECO:0007669"/>
    <property type="project" value="InterPro"/>
</dbReference>
<evidence type="ECO:0000256" key="3">
    <source>
        <dbReference type="ARBA" id="ARBA00012191"/>
    </source>
</evidence>
<dbReference type="InterPro" id="IPR003439">
    <property type="entry name" value="ABC_transporter-like_ATP-bd"/>
</dbReference>
<gene>
    <name evidence="17" type="ORF">NMOB1V02_LOCUS10207</name>
</gene>
<evidence type="ECO:0000256" key="1">
    <source>
        <dbReference type="ARBA" id="ARBA00004141"/>
    </source>
</evidence>
<evidence type="ECO:0000256" key="9">
    <source>
        <dbReference type="ARBA" id="ARBA00022967"/>
    </source>
</evidence>
<dbReference type="SMART" id="SM00382">
    <property type="entry name" value="AAA"/>
    <property type="match status" value="1"/>
</dbReference>
<dbReference type="EC" id="7.6.2.2" evidence="3"/>
<evidence type="ECO:0000256" key="11">
    <source>
        <dbReference type="ARBA" id="ARBA00023136"/>
    </source>
</evidence>
<dbReference type="CDD" id="cd18577">
    <property type="entry name" value="ABC_6TM_Pgp_ABCB1_D1_like"/>
    <property type="match status" value="1"/>
</dbReference>
<protein>
    <recommendedName>
        <fullName evidence="3">ABC-type xenobiotic transporter</fullName>
        <ecNumber evidence="3">7.6.2.2</ecNumber>
    </recommendedName>
</protein>
<dbReference type="SUPFAM" id="SSF52540">
    <property type="entry name" value="P-loop containing nucleoside triphosphate hydrolases"/>
    <property type="match status" value="1"/>
</dbReference>
<evidence type="ECO:0000313" key="17">
    <source>
        <dbReference type="EMBL" id="CAD7282585.1"/>
    </source>
</evidence>
<evidence type="ECO:0000256" key="4">
    <source>
        <dbReference type="ARBA" id="ARBA00022448"/>
    </source>
</evidence>
<feature type="domain" description="ABC transmembrane type-1" evidence="16">
    <location>
        <begin position="1"/>
        <end position="247"/>
    </location>
</feature>
<dbReference type="Pfam" id="PF00005">
    <property type="entry name" value="ABC_tran"/>
    <property type="match status" value="1"/>
</dbReference>
<keyword evidence="12" id="KW-0325">Glycoprotein</keyword>
<dbReference type="FunFam" id="3.40.50.300:FF:000479">
    <property type="entry name" value="Multidrug resistance protein 1A"/>
    <property type="match status" value="1"/>
</dbReference>
<dbReference type="Gene3D" id="1.20.1560.10">
    <property type="entry name" value="ABC transporter type 1, transmembrane domain"/>
    <property type="match status" value="1"/>
</dbReference>
<dbReference type="OrthoDB" id="6500128at2759"/>
<dbReference type="InterPro" id="IPR003593">
    <property type="entry name" value="AAA+_ATPase"/>
</dbReference>
<dbReference type="GO" id="GO:0005886">
    <property type="term" value="C:plasma membrane"/>
    <property type="evidence" value="ECO:0007669"/>
    <property type="project" value="TreeGrafter"/>
</dbReference>
<evidence type="ECO:0000256" key="8">
    <source>
        <dbReference type="ARBA" id="ARBA00022840"/>
    </source>
</evidence>
<feature type="transmembrane region" description="Helical" evidence="14">
    <location>
        <begin position="80"/>
        <end position="100"/>
    </location>
</feature>
<accession>A0A7R9BZ07</accession>
<sequence>MTTFSLIYVFIGIAVFVASVFQIAFWVKSCERQMYRLRQEFFYQVMRMEIAWFDFKQSGALTMKLNDDLERVREGMGDKFSMCIESFAAFFSGLVVGFYTSWQLTLVILSCTPFLAGTSAFFGKLVANSTMREQEKYGTAGSVAEEVLSCIRTVTAFGGQEKAVERYNKHLEAGRLTSRRKYTSMSIAFLFIMFVIYGSYALAFWFGAEFVLWGYMDAGDVFTVFFSVMMGSTQLGNALPFVTVVATAQGAASSIFEVIDSKPKIDAYSNDGMRLQKPQGRVCFDHVSFSYPSRPEIPVLNDVTFTLEQGETVAVVGSSGCGKSTLVTVDGVDIRNLNLAWLRNQIGVVSQEPVLFDCSIAENIEFGCEDATMHNIIRAAEAANAHKFIINLPKGYSTNVGERGAQISGGQKQRIAIARALVKDPKILILDEATSALDSESEGIVQEALDKASKGRTTLVIAHRLSTIRNADKIVALENGQLKEIGTHETLMKKKGVYFNLVTTQTFLEDEDKTYVSEHNSETDSTFLTDGSTTYGVGRTKKFLHRRGNHSDDTFHSTSFEWQRLENDISQ</sequence>
<evidence type="ECO:0000256" key="5">
    <source>
        <dbReference type="ARBA" id="ARBA00022692"/>
    </source>
</evidence>
<dbReference type="GO" id="GO:0008559">
    <property type="term" value="F:ABC-type xenobiotic transporter activity"/>
    <property type="evidence" value="ECO:0007669"/>
    <property type="project" value="UniProtKB-EC"/>
</dbReference>
<feature type="non-terminal residue" evidence="17">
    <location>
        <position position="571"/>
    </location>
</feature>
<dbReference type="Pfam" id="PF00664">
    <property type="entry name" value="ABC_membrane"/>
    <property type="match status" value="1"/>
</dbReference>
<dbReference type="InterPro" id="IPR011527">
    <property type="entry name" value="ABC1_TM_dom"/>
</dbReference>
<comment type="catalytic activity">
    <reaction evidence="13">
        <text>ATP + H2O + xenobioticSide 1 = ADP + phosphate + xenobioticSide 2.</text>
        <dbReference type="EC" id="7.6.2.2"/>
    </reaction>
</comment>
<keyword evidence="6" id="KW-0677">Repeat</keyword>
<dbReference type="GO" id="GO:0097254">
    <property type="term" value="P:renal tubular secretion"/>
    <property type="evidence" value="ECO:0007669"/>
    <property type="project" value="UniProtKB-ARBA"/>
</dbReference>
<keyword evidence="18" id="KW-1185">Reference proteome</keyword>
<proteinExistence type="inferred from homology"/>
<dbReference type="PROSITE" id="PS50929">
    <property type="entry name" value="ABC_TM1F"/>
    <property type="match status" value="1"/>
</dbReference>
<keyword evidence="8" id="KW-0067">ATP-binding</keyword>
<feature type="transmembrane region" description="Helical" evidence="14">
    <location>
        <begin position="185"/>
        <end position="206"/>
    </location>
</feature>
<organism evidence="17">
    <name type="scientific">Notodromas monacha</name>
    <dbReference type="NCBI Taxonomy" id="399045"/>
    <lineage>
        <taxon>Eukaryota</taxon>
        <taxon>Metazoa</taxon>
        <taxon>Ecdysozoa</taxon>
        <taxon>Arthropoda</taxon>
        <taxon>Crustacea</taxon>
        <taxon>Oligostraca</taxon>
        <taxon>Ostracoda</taxon>
        <taxon>Podocopa</taxon>
        <taxon>Podocopida</taxon>
        <taxon>Cypridocopina</taxon>
        <taxon>Cypridoidea</taxon>
        <taxon>Cyprididae</taxon>
        <taxon>Notodromas</taxon>
    </lineage>
</organism>
<feature type="transmembrane region" description="Helical" evidence="14">
    <location>
        <begin position="6"/>
        <end position="27"/>
    </location>
</feature>
<keyword evidence="4" id="KW-0813">Transport</keyword>
<evidence type="ECO:0000259" key="15">
    <source>
        <dbReference type="PROSITE" id="PS50893"/>
    </source>
</evidence>
<dbReference type="PANTHER" id="PTHR24222:SF76">
    <property type="entry name" value="MYCOBACTIN IMPORT ATP-BINDING_PERMEASE PROTEIN IRTB"/>
    <property type="match status" value="1"/>
</dbReference>
<dbReference type="PROSITE" id="PS00211">
    <property type="entry name" value="ABC_TRANSPORTER_1"/>
    <property type="match status" value="1"/>
</dbReference>